<feature type="transmembrane region" description="Helical" evidence="8">
    <location>
        <begin position="241"/>
        <end position="262"/>
    </location>
</feature>
<feature type="transmembrane region" description="Helical" evidence="8">
    <location>
        <begin position="274"/>
        <end position="296"/>
    </location>
</feature>
<feature type="transmembrane region" description="Helical" evidence="8">
    <location>
        <begin position="73"/>
        <end position="94"/>
    </location>
</feature>
<dbReference type="PANTHER" id="PTHR42682">
    <property type="entry name" value="HYDROGENASE-4 COMPONENT F"/>
    <property type="match status" value="1"/>
</dbReference>
<name>A0A8J3VX24_9ACTN</name>
<dbReference type="GO" id="GO:0005886">
    <property type="term" value="C:plasma membrane"/>
    <property type="evidence" value="ECO:0007669"/>
    <property type="project" value="UniProtKB-SubCell"/>
</dbReference>
<reference evidence="10" key="1">
    <citation type="submission" date="2021-01" db="EMBL/GenBank/DDBJ databases">
        <title>Whole genome shotgun sequence of Rugosimonospora africana NBRC 104875.</title>
        <authorList>
            <person name="Komaki H."/>
            <person name="Tamura T."/>
        </authorList>
    </citation>
    <scope>NUCLEOTIDE SEQUENCE</scope>
    <source>
        <strain evidence="10">NBRC 104875</strain>
    </source>
</reference>
<keyword evidence="2" id="KW-1003">Cell membrane</keyword>
<feature type="transmembrane region" description="Helical" evidence="8">
    <location>
        <begin position="106"/>
        <end position="124"/>
    </location>
</feature>
<feature type="transmembrane region" description="Helical" evidence="8">
    <location>
        <begin position="212"/>
        <end position="234"/>
    </location>
</feature>
<keyword evidence="11" id="KW-1185">Reference proteome</keyword>
<dbReference type="InterPro" id="IPR052175">
    <property type="entry name" value="ComplexI-like_HydComp"/>
</dbReference>
<dbReference type="GO" id="GO:0016491">
    <property type="term" value="F:oxidoreductase activity"/>
    <property type="evidence" value="ECO:0007669"/>
    <property type="project" value="UniProtKB-KW"/>
</dbReference>
<organism evidence="10 11">
    <name type="scientific">Rugosimonospora africana</name>
    <dbReference type="NCBI Taxonomy" id="556532"/>
    <lineage>
        <taxon>Bacteria</taxon>
        <taxon>Bacillati</taxon>
        <taxon>Actinomycetota</taxon>
        <taxon>Actinomycetes</taxon>
        <taxon>Micromonosporales</taxon>
        <taxon>Micromonosporaceae</taxon>
        <taxon>Rugosimonospora</taxon>
    </lineage>
</organism>
<proteinExistence type="predicted"/>
<feature type="transmembrane region" description="Helical" evidence="8">
    <location>
        <begin position="130"/>
        <end position="148"/>
    </location>
</feature>
<feature type="transmembrane region" description="Helical" evidence="8">
    <location>
        <begin position="453"/>
        <end position="477"/>
    </location>
</feature>
<dbReference type="PANTHER" id="PTHR42682:SF5">
    <property type="entry name" value="HYDROGENASE-4 COMPONENT F"/>
    <property type="match status" value="1"/>
</dbReference>
<accession>A0A8J3VX24</accession>
<evidence type="ECO:0000256" key="3">
    <source>
        <dbReference type="ARBA" id="ARBA00022692"/>
    </source>
</evidence>
<evidence type="ECO:0000256" key="6">
    <source>
        <dbReference type="ARBA" id="ARBA00023136"/>
    </source>
</evidence>
<evidence type="ECO:0000259" key="9">
    <source>
        <dbReference type="Pfam" id="PF00361"/>
    </source>
</evidence>
<feature type="transmembrane region" description="Helical" evidence="8">
    <location>
        <begin position="408"/>
        <end position="433"/>
    </location>
</feature>
<evidence type="ECO:0000313" key="11">
    <source>
        <dbReference type="Proteomes" id="UP000642748"/>
    </source>
</evidence>
<evidence type="ECO:0000256" key="4">
    <source>
        <dbReference type="ARBA" id="ARBA00022989"/>
    </source>
</evidence>
<dbReference type="RefSeq" id="WP_203924841.1">
    <property type="nucleotide sequence ID" value="NZ_BONZ01000133.1"/>
</dbReference>
<dbReference type="GO" id="GO:0042773">
    <property type="term" value="P:ATP synthesis coupled electron transport"/>
    <property type="evidence" value="ECO:0007669"/>
    <property type="project" value="InterPro"/>
</dbReference>
<feature type="transmembrane region" description="Helical" evidence="8">
    <location>
        <begin position="374"/>
        <end position="396"/>
    </location>
</feature>
<dbReference type="AlphaFoldDB" id="A0A8J3VX24"/>
<protein>
    <submittedName>
        <fullName evidence="10">Hydrogenase HycQ</fullName>
    </submittedName>
</protein>
<dbReference type="Proteomes" id="UP000642748">
    <property type="component" value="Unassembled WGS sequence"/>
</dbReference>
<gene>
    <name evidence="10" type="primary">hycQ</name>
    <name evidence="10" type="ORF">Raf01_96310</name>
</gene>
<dbReference type="InterPro" id="IPR003918">
    <property type="entry name" value="NADH_UbQ_OxRdtase"/>
</dbReference>
<evidence type="ECO:0000313" key="10">
    <source>
        <dbReference type="EMBL" id="GIH21459.1"/>
    </source>
</evidence>
<dbReference type="PRINTS" id="PR01437">
    <property type="entry name" value="NUOXDRDTASE4"/>
</dbReference>
<keyword evidence="5" id="KW-0560">Oxidoreductase</keyword>
<sequence length="494" mass="50377">MTSILLLLAPIGLPLAAALVYAVRGWHARTTAWVGVATTVLLAGDAVGLAATVTTGGPVQTGGGLIRADALSAWMLLGIATVALLACWASPAYLATDHTSTRRARWYGILLHLFIAAMATAVLAGNLGVLWVAIEATTIVTAFLVGHHRTRPALEAAWKYVVICSAAIVIAFLGLVLLYYAARHAGLDGQQALDWAALTGHAHQLDPAVTRIAVGLAVIGFGAKAGLIPLHAWLPDAHSQAPAPVSALMSGVLLPVAFYAVLRVKAVADPALGAGYLRILLVILALATLALAALLLIGQHDYKRMLAYSSMEHMGLIALAAAIGTRLAIAALLLQMAGHGLAKTVAFLSSGHILHRHVSSKIVDVRALAGRMPLLAGLFGLAIAALLGFPPAAIFASELGIARAGATAGLTWVTAAGFILALAAFAAIITHTGRMLLGPPHAPTTEDRSDPPAAFTIATAMPLIAGLLGVAALGITLGPAAGLLQSAASIVGAP</sequence>
<dbReference type="GO" id="GO:0008137">
    <property type="term" value="F:NADH dehydrogenase (ubiquinone) activity"/>
    <property type="evidence" value="ECO:0007669"/>
    <property type="project" value="InterPro"/>
</dbReference>
<dbReference type="Pfam" id="PF00361">
    <property type="entry name" value="Proton_antipo_M"/>
    <property type="match status" value="1"/>
</dbReference>
<keyword evidence="4 8" id="KW-1133">Transmembrane helix</keyword>
<feature type="transmembrane region" description="Helical" evidence="8">
    <location>
        <begin position="160"/>
        <end position="182"/>
    </location>
</feature>
<comment type="caution">
    <text evidence="10">The sequence shown here is derived from an EMBL/GenBank/DDBJ whole genome shotgun (WGS) entry which is preliminary data.</text>
</comment>
<comment type="subcellular location">
    <subcellularLocation>
        <location evidence="1">Cell membrane</location>
        <topology evidence="1">Multi-pass membrane protein</topology>
    </subcellularLocation>
    <subcellularLocation>
        <location evidence="7">Membrane</location>
        <topology evidence="7">Multi-pass membrane protein</topology>
    </subcellularLocation>
</comment>
<keyword evidence="6 8" id="KW-0472">Membrane</keyword>
<evidence type="ECO:0000256" key="2">
    <source>
        <dbReference type="ARBA" id="ARBA00022475"/>
    </source>
</evidence>
<evidence type="ECO:0000256" key="5">
    <source>
        <dbReference type="ARBA" id="ARBA00023002"/>
    </source>
</evidence>
<dbReference type="EMBL" id="BONZ01000133">
    <property type="protein sequence ID" value="GIH21459.1"/>
    <property type="molecule type" value="Genomic_DNA"/>
</dbReference>
<dbReference type="InterPro" id="IPR001750">
    <property type="entry name" value="ND/Mrp_TM"/>
</dbReference>
<feature type="transmembrane region" description="Helical" evidence="8">
    <location>
        <begin position="316"/>
        <end position="337"/>
    </location>
</feature>
<evidence type="ECO:0000256" key="7">
    <source>
        <dbReference type="RuleBase" id="RU000320"/>
    </source>
</evidence>
<keyword evidence="3 7" id="KW-0812">Transmembrane</keyword>
<evidence type="ECO:0000256" key="8">
    <source>
        <dbReference type="SAM" id="Phobius"/>
    </source>
</evidence>
<evidence type="ECO:0000256" key="1">
    <source>
        <dbReference type="ARBA" id="ARBA00004651"/>
    </source>
</evidence>
<feature type="domain" description="NADH:quinone oxidoreductase/Mrp antiporter transmembrane" evidence="9">
    <location>
        <begin position="124"/>
        <end position="421"/>
    </location>
</feature>